<reference evidence="2 3" key="1">
    <citation type="submission" date="2019-10" db="EMBL/GenBank/DDBJ databases">
        <title>Genome Sequence of Micromonospora terminaliae DSM 101760.</title>
        <authorList>
            <person name="Guo L."/>
        </authorList>
    </citation>
    <scope>NUCLEOTIDE SEQUENCE [LARGE SCALE GENOMIC DNA]</scope>
    <source>
        <strain evidence="2 3">DSM 101760</strain>
    </source>
</reference>
<reference evidence="1 4" key="2">
    <citation type="submission" date="2020-02" db="EMBL/GenBank/DDBJ databases">
        <title>WGS of Micromonospora spp. isolated from hot spring.</title>
        <authorList>
            <person name="Thawai C."/>
        </authorList>
    </citation>
    <scope>NUCLEOTIDE SEQUENCE [LARGE SCALE GENOMIC DNA]</scope>
    <source>
        <strain evidence="1 4">TMS7</strain>
    </source>
</reference>
<dbReference type="EMBL" id="CP045309">
    <property type="protein sequence ID" value="QGL49276.1"/>
    <property type="molecule type" value="Genomic_DNA"/>
</dbReference>
<dbReference type="RefSeq" id="WP_154228537.1">
    <property type="nucleotide sequence ID" value="NZ_CP045309.1"/>
</dbReference>
<evidence type="ECO:0000313" key="2">
    <source>
        <dbReference type="EMBL" id="QGL49276.1"/>
    </source>
</evidence>
<dbReference type="EMBL" id="JAAHBZ010000005">
    <property type="protein sequence ID" value="NES28684.1"/>
    <property type="molecule type" value="Genomic_DNA"/>
</dbReference>
<dbReference type="Proteomes" id="UP000477779">
    <property type="component" value="Unassembled WGS sequence"/>
</dbReference>
<evidence type="ECO:0000313" key="1">
    <source>
        <dbReference type="EMBL" id="NES28684.1"/>
    </source>
</evidence>
<evidence type="ECO:0000313" key="3">
    <source>
        <dbReference type="Proteomes" id="UP000402241"/>
    </source>
</evidence>
<dbReference type="AlphaFoldDB" id="A0AAJ3DJA4"/>
<proteinExistence type="predicted"/>
<keyword evidence="3" id="KW-1185">Reference proteome</keyword>
<name>A0AAJ3DJA4_9ACTN</name>
<dbReference type="SUPFAM" id="SSF53448">
    <property type="entry name" value="Nucleotide-diphospho-sugar transferases"/>
    <property type="match status" value="1"/>
</dbReference>
<protein>
    <submittedName>
        <fullName evidence="1">Uncharacterized protein</fullName>
    </submittedName>
</protein>
<accession>A0AAJ3DJA4</accession>
<dbReference type="Proteomes" id="UP000402241">
    <property type="component" value="Chromosome"/>
</dbReference>
<organism evidence="1 4">
    <name type="scientific">Micromonospora terminaliae</name>
    <dbReference type="NCBI Taxonomy" id="1914461"/>
    <lineage>
        <taxon>Bacteria</taxon>
        <taxon>Bacillati</taxon>
        <taxon>Actinomycetota</taxon>
        <taxon>Actinomycetes</taxon>
        <taxon>Micromonosporales</taxon>
        <taxon>Micromonosporaceae</taxon>
        <taxon>Micromonospora</taxon>
    </lineage>
</organism>
<dbReference type="InterPro" id="IPR029044">
    <property type="entry name" value="Nucleotide-diphossugar_trans"/>
</dbReference>
<gene>
    <name evidence="1" type="ORF">G3561_14160</name>
    <name evidence="2" type="ORF">GCE86_21015</name>
</gene>
<dbReference type="Gene3D" id="3.90.550.10">
    <property type="entry name" value="Spore Coat Polysaccharide Biosynthesis Protein SpsA, Chain A"/>
    <property type="match status" value="1"/>
</dbReference>
<sequence length="200" mass="20624">MARRVVVALLGPVGWTPPGIDPVRWRSALAEDVVDLLATLNEVETAVAVTPADRWLADAVVWPGTAVYEVPEPTATAVFAALTGYDQAAVVVADAPDVPGLTLGKLLRPLTSRPVAVAPVEGNGAGLLGVAARLPVPEWLPALDLDTAAPAEVRAAAPRPGDVAVTAGWRRLRGAADLATLDPAFEGWEATRALLSGQPG</sequence>
<evidence type="ECO:0000313" key="4">
    <source>
        <dbReference type="Proteomes" id="UP000477779"/>
    </source>
</evidence>